<keyword evidence="4 16" id="KW-1003">Cell membrane</keyword>
<dbReference type="CDD" id="cd18116">
    <property type="entry name" value="ATP-synt_F1_alpha_N"/>
    <property type="match status" value="1"/>
</dbReference>
<comment type="subcellular location">
    <subcellularLocation>
        <location evidence="16">Cell membrane</location>
        <topology evidence="16">Peripheral membrane protein</topology>
    </subcellularLocation>
    <subcellularLocation>
        <location evidence="2">Membrane</location>
        <topology evidence="2">Peripheral membrane protein</topology>
    </subcellularLocation>
</comment>
<evidence type="ECO:0000256" key="14">
    <source>
        <dbReference type="ARBA" id="ARBA00024342"/>
    </source>
</evidence>
<dbReference type="Gene3D" id="2.40.30.20">
    <property type="match status" value="1"/>
</dbReference>
<keyword evidence="12 16" id="KW-0139">CF(1)</keyword>
<dbReference type="EMBL" id="QGTT01000005">
    <property type="protein sequence ID" value="PWW13806.1"/>
    <property type="molecule type" value="Genomic_DNA"/>
</dbReference>
<keyword evidence="21" id="KW-1185">Reference proteome</keyword>
<evidence type="ECO:0000256" key="16">
    <source>
        <dbReference type="HAMAP-Rule" id="MF_01346"/>
    </source>
</evidence>
<dbReference type="Gene3D" id="3.40.50.300">
    <property type="entry name" value="P-loop containing nucleotide triphosphate hydrolases"/>
    <property type="match status" value="1"/>
</dbReference>
<keyword evidence="9 16" id="KW-1278">Translocase</keyword>
<keyword evidence="11 16" id="KW-0472">Membrane</keyword>
<dbReference type="Pfam" id="PF00006">
    <property type="entry name" value="ATP-synt_ab"/>
    <property type="match status" value="1"/>
</dbReference>
<dbReference type="InterPro" id="IPR038376">
    <property type="entry name" value="ATP_synth_asu_C_sf"/>
</dbReference>
<keyword evidence="5" id="KW-0997">Cell inner membrane</keyword>
<comment type="catalytic activity">
    <reaction evidence="16">
        <text>ATP + H2O + 4 H(+)(in) = ADP + phosphate + 5 H(+)(out)</text>
        <dbReference type="Rhea" id="RHEA:57720"/>
        <dbReference type="ChEBI" id="CHEBI:15377"/>
        <dbReference type="ChEBI" id="CHEBI:15378"/>
        <dbReference type="ChEBI" id="CHEBI:30616"/>
        <dbReference type="ChEBI" id="CHEBI:43474"/>
        <dbReference type="ChEBI" id="CHEBI:456216"/>
        <dbReference type="EC" id="7.1.2.2"/>
    </reaction>
</comment>
<dbReference type="PANTHER" id="PTHR48082">
    <property type="entry name" value="ATP SYNTHASE SUBUNIT ALPHA, MITOCHONDRIAL"/>
    <property type="match status" value="1"/>
</dbReference>
<dbReference type="FunFam" id="1.20.150.20:FF:000001">
    <property type="entry name" value="ATP synthase subunit alpha"/>
    <property type="match status" value="1"/>
</dbReference>
<dbReference type="SUPFAM" id="SSF52540">
    <property type="entry name" value="P-loop containing nucleoside triphosphate hydrolases"/>
    <property type="match status" value="1"/>
</dbReference>
<dbReference type="InterPro" id="IPR000194">
    <property type="entry name" value="ATPase_F1/V1/A1_a/bsu_nucl-bd"/>
</dbReference>
<evidence type="ECO:0000256" key="1">
    <source>
        <dbReference type="ARBA" id="ARBA00003784"/>
    </source>
</evidence>
<dbReference type="GO" id="GO:0043531">
    <property type="term" value="F:ADP binding"/>
    <property type="evidence" value="ECO:0007669"/>
    <property type="project" value="TreeGrafter"/>
</dbReference>
<dbReference type="HAMAP" id="MF_01346">
    <property type="entry name" value="ATP_synth_alpha_bact"/>
    <property type="match status" value="1"/>
</dbReference>
<dbReference type="SUPFAM" id="SSF47917">
    <property type="entry name" value="C-terminal domain of alpha and beta subunits of F1 ATP synthase"/>
    <property type="match status" value="1"/>
</dbReference>
<dbReference type="Gene3D" id="1.20.150.20">
    <property type="entry name" value="ATP synthase alpha/beta chain, C-terminal domain"/>
    <property type="match status" value="1"/>
</dbReference>
<feature type="site" description="Required for activity" evidence="16">
    <location>
        <position position="373"/>
    </location>
</feature>
<accession>A0A317QAB2</accession>
<evidence type="ECO:0000259" key="18">
    <source>
        <dbReference type="Pfam" id="PF00306"/>
    </source>
</evidence>
<dbReference type="InterPro" id="IPR033732">
    <property type="entry name" value="ATP_synth_F1_a_nt-bd_dom"/>
</dbReference>
<gene>
    <name evidence="16" type="primary">atpA</name>
    <name evidence="20" type="ORF">DET45_105152</name>
</gene>
<keyword evidence="6 16" id="KW-0547">Nucleotide-binding</keyword>
<protein>
    <recommendedName>
        <fullName evidence="16">ATP synthase subunit alpha</fullName>
        <ecNumber evidence="16">7.1.2.2</ecNumber>
    </recommendedName>
    <alternativeName>
        <fullName evidence="16">ATP synthase F1 sector subunit alpha</fullName>
    </alternativeName>
    <alternativeName>
        <fullName evidence="16">F-ATPase subunit alpha</fullName>
    </alternativeName>
</protein>
<dbReference type="InterPro" id="IPR005294">
    <property type="entry name" value="ATP_synth_F1_asu"/>
</dbReference>
<organism evidence="20 21">
    <name type="scientific">Pseudidiomarina maritima</name>
    <dbReference type="NCBI Taxonomy" id="519453"/>
    <lineage>
        <taxon>Bacteria</taxon>
        <taxon>Pseudomonadati</taxon>
        <taxon>Pseudomonadota</taxon>
        <taxon>Gammaproteobacteria</taxon>
        <taxon>Alteromonadales</taxon>
        <taxon>Idiomarinaceae</taxon>
        <taxon>Pseudidiomarina</taxon>
    </lineage>
</organism>
<dbReference type="Pfam" id="PF00306">
    <property type="entry name" value="ATP-synt_ab_C"/>
    <property type="match status" value="1"/>
</dbReference>
<feature type="domain" description="ATPase F1/V1/A1 complex alpha/beta subunit nucleotide-binding" evidence="17">
    <location>
        <begin position="149"/>
        <end position="375"/>
    </location>
</feature>
<evidence type="ECO:0000313" key="20">
    <source>
        <dbReference type="EMBL" id="PWW13806.1"/>
    </source>
</evidence>
<keyword evidence="3 16" id="KW-0813">Transport</keyword>
<evidence type="ECO:0000256" key="4">
    <source>
        <dbReference type="ARBA" id="ARBA00022475"/>
    </source>
</evidence>
<dbReference type="FunFam" id="3.40.50.300:FF:000002">
    <property type="entry name" value="ATP synthase subunit alpha"/>
    <property type="match status" value="1"/>
</dbReference>
<dbReference type="CDD" id="cd18113">
    <property type="entry name" value="ATP-synt_F1_alpha_C"/>
    <property type="match status" value="1"/>
</dbReference>
<feature type="binding site" evidence="16">
    <location>
        <begin position="169"/>
        <end position="176"/>
    </location>
    <ligand>
        <name>ATP</name>
        <dbReference type="ChEBI" id="CHEBI:30616"/>
    </ligand>
</feature>
<dbReference type="PROSITE" id="PS00152">
    <property type="entry name" value="ATPASE_ALPHA_BETA"/>
    <property type="match status" value="1"/>
</dbReference>
<dbReference type="FunFam" id="2.40.30.20:FF:000001">
    <property type="entry name" value="ATP synthase subunit alpha"/>
    <property type="match status" value="1"/>
</dbReference>
<evidence type="ECO:0000256" key="3">
    <source>
        <dbReference type="ARBA" id="ARBA00022448"/>
    </source>
</evidence>
<dbReference type="GO" id="GO:0045259">
    <property type="term" value="C:proton-transporting ATP synthase complex"/>
    <property type="evidence" value="ECO:0007669"/>
    <property type="project" value="UniProtKB-KW"/>
</dbReference>
<dbReference type="EC" id="7.1.2.2" evidence="16"/>
<evidence type="ECO:0000256" key="10">
    <source>
        <dbReference type="ARBA" id="ARBA00023065"/>
    </source>
</evidence>
<keyword evidence="7 16" id="KW-0375">Hydrogen ion transport</keyword>
<dbReference type="InterPro" id="IPR004100">
    <property type="entry name" value="ATPase_F1/V1/A1_a/bsu_N"/>
</dbReference>
<evidence type="ECO:0000256" key="15">
    <source>
        <dbReference type="ARBA" id="ARBA00026013"/>
    </source>
</evidence>
<evidence type="ECO:0000313" key="21">
    <source>
        <dbReference type="Proteomes" id="UP000246964"/>
    </source>
</evidence>
<dbReference type="STRING" id="519453.SAMN04488070_2013"/>
<evidence type="ECO:0000256" key="11">
    <source>
        <dbReference type="ARBA" id="ARBA00023136"/>
    </source>
</evidence>
<dbReference type="OrthoDB" id="9803053at2"/>
<dbReference type="RefSeq" id="WP_110075781.1">
    <property type="nucleotide sequence ID" value="NZ_QGTT01000005.1"/>
</dbReference>
<evidence type="ECO:0000256" key="5">
    <source>
        <dbReference type="ARBA" id="ARBA00022519"/>
    </source>
</evidence>
<dbReference type="InterPro" id="IPR023366">
    <property type="entry name" value="ATP_synth_asu-like_sf"/>
</dbReference>
<dbReference type="SUPFAM" id="SSF50615">
    <property type="entry name" value="N-terminal domain of alpha and beta subunits of F1 ATP synthase"/>
    <property type="match status" value="1"/>
</dbReference>
<evidence type="ECO:0000259" key="19">
    <source>
        <dbReference type="Pfam" id="PF02874"/>
    </source>
</evidence>
<dbReference type="NCBIfam" id="NF009884">
    <property type="entry name" value="PRK13343.1"/>
    <property type="match status" value="1"/>
</dbReference>
<dbReference type="PANTHER" id="PTHR48082:SF2">
    <property type="entry name" value="ATP SYNTHASE SUBUNIT ALPHA, MITOCHONDRIAL"/>
    <property type="match status" value="1"/>
</dbReference>
<dbReference type="GO" id="GO:0046933">
    <property type="term" value="F:proton-transporting ATP synthase activity, rotational mechanism"/>
    <property type="evidence" value="ECO:0007669"/>
    <property type="project" value="UniProtKB-UniRule"/>
</dbReference>
<dbReference type="Proteomes" id="UP000246964">
    <property type="component" value="Unassembled WGS sequence"/>
</dbReference>
<proteinExistence type="inferred from homology"/>
<dbReference type="InterPro" id="IPR000793">
    <property type="entry name" value="ATP_synth_asu_C"/>
</dbReference>
<comment type="subunit">
    <text evidence="15">F-type ATPases have 2 components, CF(1) - the catalytic core - and CF(0) - the membrane proton channel. CF(1) has five subunits: alpha(3), beta(3), gamma(1), delta(1), epsilon(1). CF(0) has four main subunits: a(1), b(1), b'(1) and c(9-12).</text>
</comment>
<sequence length="513" mass="55726">MQLNSNEIAELIKKRIEQFEVVSEARNEGTIVSVTDGIIRIHGLADCMQGEMIELPGNRYAIALNLERDSVGAVVMGPYADLQEGVKVKSTGRILEVPVGRALLGRVVNTLGAPIDGKGPIDADGFEPVEKIAPGVIERQSVDQPVQTGYKSIDAMIPVGRGQRELIIGDRQTGKTALAIDAIINQKNSGIKCVYVAIGQKASTIASVVRKLEEHGALENTIVVAASASESAALQYLAAYSGCTMGEYFRDRGEDALIVYDDLSKQAVAYRQISLLLRRPPGREAYPGDVFYLHSRLLERAARVNADYVEKYTNGEVKGQTGSLTALPIIETQAGDVSAFVPTNVISITDGQIFLETDLFNAGIRPAVNAGISVSRVGGAAQTKIIKKLGGGIRLALAQYRELAAFAQFASDLDEATRAQLEHGQRVTELMKQNQYEPMSVADMAVSIFSAEKGYLKDVEQDKILDFESALIAYMRSEHAELMADIDKTGNYNDDIEAKLHEGLKTFKKTQSW</sequence>
<dbReference type="InterPro" id="IPR027417">
    <property type="entry name" value="P-loop_NTPase"/>
</dbReference>
<dbReference type="GO" id="GO:0005524">
    <property type="term" value="F:ATP binding"/>
    <property type="evidence" value="ECO:0007669"/>
    <property type="project" value="UniProtKB-UniRule"/>
</dbReference>
<comment type="caution">
    <text evidence="20">The sequence shown here is derived from an EMBL/GenBank/DDBJ whole genome shotgun (WGS) entry which is preliminary data.</text>
</comment>
<dbReference type="GO" id="GO:0005886">
    <property type="term" value="C:plasma membrane"/>
    <property type="evidence" value="ECO:0007669"/>
    <property type="project" value="UniProtKB-SubCell"/>
</dbReference>
<evidence type="ECO:0000256" key="13">
    <source>
        <dbReference type="ARBA" id="ARBA00023310"/>
    </source>
</evidence>
<dbReference type="InterPro" id="IPR036121">
    <property type="entry name" value="ATPase_F1/V1/A1_a/bsu_N_sf"/>
</dbReference>
<dbReference type="InterPro" id="IPR020003">
    <property type="entry name" value="ATPase_a/bsu_AS"/>
</dbReference>
<evidence type="ECO:0000256" key="2">
    <source>
        <dbReference type="ARBA" id="ARBA00004170"/>
    </source>
</evidence>
<dbReference type="CDD" id="cd01132">
    <property type="entry name" value="F1-ATPase_alpha_CD"/>
    <property type="match status" value="1"/>
</dbReference>
<keyword evidence="10 16" id="KW-0406">Ion transport</keyword>
<dbReference type="NCBIfam" id="TIGR00962">
    <property type="entry name" value="atpA"/>
    <property type="match status" value="1"/>
</dbReference>
<evidence type="ECO:0000256" key="7">
    <source>
        <dbReference type="ARBA" id="ARBA00022781"/>
    </source>
</evidence>
<evidence type="ECO:0000259" key="17">
    <source>
        <dbReference type="Pfam" id="PF00006"/>
    </source>
</evidence>
<comment type="function">
    <text evidence="1 16">Produces ATP from ADP in the presence of a proton gradient across the membrane. The alpha chain is a regulatory subunit.</text>
</comment>
<evidence type="ECO:0000256" key="9">
    <source>
        <dbReference type="ARBA" id="ARBA00022967"/>
    </source>
</evidence>
<keyword evidence="13 16" id="KW-0066">ATP synthesis</keyword>
<evidence type="ECO:0000256" key="6">
    <source>
        <dbReference type="ARBA" id="ARBA00022741"/>
    </source>
</evidence>
<evidence type="ECO:0000256" key="12">
    <source>
        <dbReference type="ARBA" id="ARBA00023196"/>
    </source>
</evidence>
<comment type="similarity">
    <text evidence="14">Belongs to the ATPase alpha/beta chains family. T3SS ATPase subfamily.</text>
</comment>
<name>A0A317QAB2_9GAMM</name>
<keyword evidence="8 16" id="KW-0067">ATP-binding</keyword>
<dbReference type="Pfam" id="PF02874">
    <property type="entry name" value="ATP-synt_ab_N"/>
    <property type="match status" value="1"/>
</dbReference>
<reference evidence="20 21" key="1">
    <citation type="submission" date="2018-05" db="EMBL/GenBank/DDBJ databases">
        <title>Freshwater and sediment microbial communities from various areas in North America, analyzing microbe dynamics in response to fracking.</title>
        <authorList>
            <person name="Lamendella R."/>
        </authorList>
    </citation>
    <scope>NUCLEOTIDE SEQUENCE [LARGE SCALE GENOMIC DNA]</scope>
    <source>
        <strain evidence="20 21">125B1</strain>
    </source>
</reference>
<dbReference type="AlphaFoldDB" id="A0A317QAB2"/>
<feature type="domain" description="ATPase F1/V1/A1 complex alpha/beta subunit N-terminal" evidence="19">
    <location>
        <begin position="28"/>
        <end position="92"/>
    </location>
</feature>
<evidence type="ECO:0000256" key="8">
    <source>
        <dbReference type="ARBA" id="ARBA00022840"/>
    </source>
</evidence>
<feature type="domain" description="ATP synthase alpha subunit C-terminal" evidence="18">
    <location>
        <begin position="382"/>
        <end position="507"/>
    </location>
</feature>